<evidence type="ECO:0000313" key="12">
    <source>
        <dbReference type="Proteomes" id="UP000446786"/>
    </source>
</evidence>
<evidence type="ECO:0000256" key="3">
    <source>
        <dbReference type="ARBA" id="ARBA00022553"/>
    </source>
</evidence>
<keyword evidence="5" id="KW-0547">Nucleotide-binding</keyword>
<evidence type="ECO:0000256" key="6">
    <source>
        <dbReference type="ARBA" id="ARBA00022777"/>
    </source>
</evidence>
<dbReference type="PANTHER" id="PTHR43102">
    <property type="entry name" value="SLR1143 PROTEIN"/>
    <property type="match status" value="1"/>
</dbReference>
<dbReference type="EMBL" id="WTYE01000001">
    <property type="protein sequence ID" value="MXP33946.1"/>
    <property type="molecule type" value="Genomic_DNA"/>
</dbReference>
<keyword evidence="7" id="KW-0067">ATP-binding</keyword>
<dbReference type="InterPro" id="IPR011102">
    <property type="entry name" value="Sig_transdc_His_kinase_HWE"/>
</dbReference>
<evidence type="ECO:0000256" key="7">
    <source>
        <dbReference type="ARBA" id="ARBA00022840"/>
    </source>
</evidence>
<dbReference type="AlphaFoldDB" id="A0A845ARQ1"/>
<dbReference type="Gene3D" id="3.30.450.40">
    <property type="match status" value="1"/>
</dbReference>
<dbReference type="PANTHER" id="PTHR43102:SF2">
    <property type="entry name" value="GAF DOMAIN-CONTAINING PROTEIN"/>
    <property type="match status" value="1"/>
</dbReference>
<dbReference type="Gene3D" id="3.30.565.10">
    <property type="entry name" value="Histidine kinase-like ATPase, C-terminal domain"/>
    <property type="match status" value="1"/>
</dbReference>
<evidence type="ECO:0000256" key="4">
    <source>
        <dbReference type="ARBA" id="ARBA00022679"/>
    </source>
</evidence>
<protein>
    <recommendedName>
        <fullName evidence="2">histidine kinase</fullName>
        <ecNumber evidence="2">2.7.13.3</ecNumber>
    </recommendedName>
</protein>
<dbReference type="InterPro" id="IPR003018">
    <property type="entry name" value="GAF"/>
</dbReference>
<proteinExistence type="predicted"/>
<keyword evidence="6" id="KW-0418">Kinase</keyword>
<keyword evidence="4" id="KW-0808">Transferase</keyword>
<evidence type="ECO:0000256" key="1">
    <source>
        <dbReference type="ARBA" id="ARBA00000085"/>
    </source>
</evidence>
<reference evidence="10 12" key="1">
    <citation type="submission" date="2019-12" db="EMBL/GenBank/DDBJ databases">
        <title>Genomic-based taxomic classification of the family Erythrobacteraceae.</title>
        <authorList>
            <person name="Xu L."/>
        </authorList>
    </citation>
    <scope>NUCLEOTIDE SEQUENCE [LARGE SCALE GENOMIC DNA]</scope>
    <source>
        <strain evidence="10 12">JCM 16677</strain>
    </source>
</reference>
<dbReference type="InterPro" id="IPR000014">
    <property type="entry name" value="PAS"/>
</dbReference>
<comment type="caution">
    <text evidence="10">The sequence shown here is derived from an EMBL/GenBank/DDBJ whole genome shotgun (WGS) entry which is preliminary data.</text>
</comment>
<accession>A0A845ARQ1</accession>
<dbReference type="InterPro" id="IPR029016">
    <property type="entry name" value="GAF-like_dom_sf"/>
</dbReference>
<dbReference type="Pfam" id="PF07536">
    <property type="entry name" value="HWE_HK"/>
    <property type="match status" value="1"/>
</dbReference>
<evidence type="ECO:0000259" key="9">
    <source>
        <dbReference type="SMART" id="SM00911"/>
    </source>
</evidence>
<dbReference type="InterPro" id="IPR036890">
    <property type="entry name" value="HATPase_C_sf"/>
</dbReference>
<sequence length="503" mass="55232">MNDLNPNPWPDGTLPAPEWCEDCDRLTVLAGFGVERLRDDPELSEITRFAAELCAAPIALVSIVEEHRQNFIAGLGLEVTETPREYSFCAHAMMGQGAMVIPDATVDPSFADNPLVTGDPHVRFYAGMPLVTSEGAPIGALCIIDTQPRPEGLSATQMRGLSVLARSVMRRLESQRQSSRSAIATDENARRLRFMLDSVPDIAWSALPGPVFDRFNARWDEVTGAAPPRSVSDWERFIHPDDWDASREKFTAAVEAVEPFEDQLRIRQADGTYRWNLSRAVPSHADAETAQWFGTLTDIDVSHRQSESRDLIARELAHRIKNIFAVMNGLIALRSRGKPEVRDFADELAGTVRALGRAQEFVRPLTDEKGESLRGLLDILTAPYGKGDGRHIHVTGDRVEIGIRAATPMALVFHELATNSAKYGALSAEQGSVEVALRKDATSVHITWAEHGGPEVSAPSDSGFGSRLLRMSIESQLDGSLDQEWDANGLRVRITLPLASLAN</sequence>
<dbReference type="NCBIfam" id="TIGR00229">
    <property type="entry name" value="sensory_box"/>
    <property type="match status" value="1"/>
</dbReference>
<dbReference type="OrthoDB" id="136506at2"/>
<dbReference type="Pfam" id="PF08447">
    <property type="entry name" value="PAS_3"/>
    <property type="match status" value="1"/>
</dbReference>
<dbReference type="SUPFAM" id="SSF55874">
    <property type="entry name" value="ATPase domain of HSP90 chaperone/DNA topoisomerase II/histidine kinase"/>
    <property type="match status" value="1"/>
</dbReference>
<dbReference type="GO" id="GO:0004673">
    <property type="term" value="F:protein histidine kinase activity"/>
    <property type="evidence" value="ECO:0007669"/>
    <property type="project" value="UniProtKB-EC"/>
</dbReference>
<dbReference type="SUPFAM" id="SSF55781">
    <property type="entry name" value="GAF domain-like"/>
    <property type="match status" value="1"/>
</dbReference>
<gene>
    <name evidence="10" type="ORF">GRI94_05025</name>
    <name evidence="11" type="ORF">GRI94_19115</name>
</gene>
<dbReference type="EMBL" id="WTYE01000001">
    <property type="protein sequence ID" value="MXP31186.1"/>
    <property type="molecule type" value="Genomic_DNA"/>
</dbReference>
<dbReference type="RefSeq" id="WP_160778649.1">
    <property type="nucleotide sequence ID" value="NZ_BAAAZF010000001.1"/>
</dbReference>
<evidence type="ECO:0000256" key="5">
    <source>
        <dbReference type="ARBA" id="ARBA00022741"/>
    </source>
</evidence>
<keyword evidence="3" id="KW-0597">Phosphoprotein</keyword>
<feature type="domain" description="Signal transduction histidine kinase HWE region" evidence="9">
    <location>
        <begin position="315"/>
        <end position="398"/>
    </location>
</feature>
<dbReference type="SMART" id="SM00065">
    <property type="entry name" value="GAF"/>
    <property type="match status" value="1"/>
</dbReference>
<keyword evidence="12" id="KW-1185">Reference proteome</keyword>
<evidence type="ECO:0000313" key="10">
    <source>
        <dbReference type="EMBL" id="MXP31186.1"/>
    </source>
</evidence>
<feature type="domain" description="GAF" evidence="8">
    <location>
        <begin position="36"/>
        <end position="182"/>
    </location>
</feature>
<dbReference type="InterPro" id="IPR013655">
    <property type="entry name" value="PAS_fold_3"/>
</dbReference>
<organism evidence="10 12">
    <name type="scientific">Parerythrobacter jejuensis</name>
    <dbReference type="NCBI Taxonomy" id="795812"/>
    <lineage>
        <taxon>Bacteria</taxon>
        <taxon>Pseudomonadati</taxon>
        <taxon>Pseudomonadota</taxon>
        <taxon>Alphaproteobacteria</taxon>
        <taxon>Sphingomonadales</taxon>
        <taxon>Erythrobacteraceae</taxon>
        <taxon>Parerythrobacter</taxon>
    </lineage>
</organism>
<dbReference type="GO" id="GO:0005524">
    <property type="term" value="F:ATP binding"/>
    <property type="evidence" value="ECO:0007669"/>
    <property type="project" value="UniProtKB-KW"/>
</dbReference>
<dbReference type="SMART" id="SM00911">
    <property type="entry name" value="HWE_HK"/>
    <property type="match status" value="1"/>
</dbReference>
<name>A0A845ARQ1_9SPHN</name>
<evidence type="ECO:0000256" key="2">
    <source>
        <dbReference type="ARBA" id="ARBA00012438"/>
    </source>
</evidence>
<dbReference type="Pfam" id="PF01590">
    <property type="entry name" value="GAF"/>
    <property type="match status" value="1"/>
</dbReference>
<dbReference type="EC" id="2.7.13.3" evidence="2"/>
<evidence type="ECO:0000259" key="8">
    <source>
        <dbReference type="SMART" id="SM00065"/>
    </source>
</evidence>
<dbReference type="Proteomes" id="UP000446786">
    <property type="component" value="Unassembled WGS sequence"/>
</dbReference>
<dbReference type="Gene3D" id="3.30.450.20">
    <property type="entry name" value="PAS domain"/>
    <property type="match status" value="1"/>
</dbReference>
<comment type="catalytic activity">
    <reaction evidence="1">
        <text>ATP + protein L-histidine = ADP + protein N-phospho-L-histidine.</text>
        <dbReference type="EC" id="2.7.13.3"/>
    </reaction>
</comment>
<dbReference type="SUPFAM" id="SSF55785">
    <property type="entry name" value="PYP-like sensor domain (PAS domain)"/>
    <property type="match status" value="1"/>
</dbReference>
<evidence type="ECO:0000313" key="11">
    <source>
        <dbReference type="EMBL" id="MXP33946.1"/>
    </source>
</evidence>
<dbReference type="InterPro" id="IPR035965">
    <property type="entry name" value="PAS-like_dom_sf"/>
</dbReference>